<dbReference type="AlphaFoldDB" id="A0A2P2PFG3"/>
<sequence length="33" mass="3872">MIIAEQEKEPNISLTIIHSHPKKIKKNKVDFQI</sequence>
<name>A0A2P2PFG3_RHIMU</name>
<organism evidence="1">
    <name type="scientific">Rhizophora mucronata</name>
    <name type="common">Asiatic mangrove</name>
    <dbReference type="NCBI Taxonomy" id="61149"/>
    <lineage>
        <taxon>Eukaryota</taxon>
        <taxon>Viridiplantae</taxon>
        <taxon>Streptophyta</taxon>
        <taxon>Embryophyta</taxon>
        <taxon>Tracheophyta</taxon>
        <taxon>Spermatophyta</taxon>
        <taxon>Magnoliopsida</taxon>
        <taxon>eudicotyledons</taxon>
        <taxon>Gunneridae</taxon>
        <taxon>Pentapetalae</taxon>
        <taxon>rosids</taxon>
        <taxon>fabids</taxon>
        <taxon>Malpighiales</taxon>
        <taxon>Rhizophoraceae</taxon>
        <taxon>Rhizophora</taxon>
    </lineage>
</organism>
<dbReference type="EMBL" id="GGEC01072984">
    <property type="protein sequence ID" value="MBX53468.1"/>
    <property type="molecule type" value="Transcribed_RNA"/>
</dbReference>
<evidence type="ECO:0000313" key="1">
    <source>
        <dbReference type="EMBL" id="MBX53468.1"/>
    </source>
</evidence>
<reference evidence="1" key="1">
    <citation type="submission" date="2018-02" db="EMBL/GenBank/DDBJ databases">
        <title>Rhizophora mucronata_Transcriptome.</title>
        <authorList>
            <person name="Meera S.P."/>
            <person name="Sreeshan A."/>
            <person name="Augustine A."/>
        </authorList>
    </citation>
    <scope>NUCLEOTIDE SEQUENCE</scope>
    <source>
        <tissue evidence="1">Leaf</tissue>
    </source>
</reference>
<protein>
    <submittedName>
        <fullName evidence="1">Uncharacterized protein</fullName>
    </submittedName>
</protein>
<accession>A0A2P2PFG3</accession>
<proteinExistence type="predicted"/>